<dbReference type="Pfam" id="PF20753">
    <property type="entry name" value="DUF6558_C"/>
    <property type="match status" value="1"/>
</dbReference>
<sequence length="269" mass="30775">MYIKDFIFDGKSASNYGLFVGKFDSTSNDLNFGTNVVINSSKKIGLHNTYFHSASYEDNITFPLEVFKDDCLNSCGRYFSEEELLSCMKWLSKDNGYRDLVLISGNEKKYYTKAQINVSRIENADETCGLKLSINTYSPFLFDKEVEKKIEVTENNVYFDIKDSSIREGYQPLNVIIQFAQDGNFELTNLFDGTTTSLKNCKKDEFINIDGNNQIITSSIQEHKVYDDFNYVFPKIHNSKFNNLNTYVVNTPCKITIKYSPILLLGGVV</sequence>
<evidence type="ECO:0000313" key="3">
    <source>
        <dbReference type="EMBL" id="DAF48205.1"/>
    </source>
</evidence>
<evidence type="ECO:0000259" key="1">
    <source>
        <dbReference type="Pfam" id="PF20195"/>
    </source>
</evidence>
<feature type="domain" description="DUF6558" evidence="1">
    <location>
        <begin position="1"/>
        <end position="136"/>
    </location>
</feature>
<organism evidence="3">
    <name type="scientific">Siphoviridae sp. ctJLl6</name>
    <dbReference type="NCBI Taxonomy" id="2827836"/>
    <lineage>
        <taxon>Viruses</taxon>
        <taxon>Duplodnaviria</taxon>
        <taxon>Heunggongvirae</taxon>
        <taxon>Uroviricota</taxon>
        <taxon>Caudoviricetes</taxon>
    </lineage>
</organism>
<name>A0A8S5SB27_9CAUD</name>
<dbReference type="InterPro" id="IPR048276">
    <property type="entry name" value="Phage_tail-like_C"/>
</dbReference>
<evidence type="ECO:0000259" key="2">
    <source>
        <dbReference type="Pfam" id="PF20753"/>
    </source>
</evidence>
<reference evidence="3" key="1">
    <citation type="journal article" date="2021" name="Proc. Natl. Acad. Sci. U.S.A.">
        <title>A Catalog of Tens of Thousands of Viruses from Human Metagenomes Reveals Hidden Associations with Chronic Diseases.</title>
        <authorList>
            <person name="Tisza M.J."/>
            <person name="Buck C.B."/>
        </authorList>
    </citation>
    <scope>NUCLEOTIDE SEQUENCE</scope>
    <source>
        <strain evidence="3">CtJLl6</strain>
    </source>
</reference>
<accession>A0A8S5SB27</accession>
<dbReference type="InterPro" id="IPR046688">
    <property type="entry name" value="DUF6558_N"/>
</dbReference>
<feature type="domain" description="Phage tail-like C-terminal" evidence="2">
    <location>
        <begin position="142"/>
        <end position="259"/>
    </location>
</feature>
<dbReference type="EMBL" id="BK032565">
    <property type="protein sequence ID" value="DAF48205.1"/>
    <property type="molecule type" value="Genomic_DNA"/>
</dbReference>
<dbReference type="Pfam" id="PF20195">
    <property type="entry name" value="DUF6558"/>
    <property type="match status" value="1"/>
</dbReference>
<protein>
    <submittedName>
        <fullName evidence="3">Distal tail protein</fullName>
    </submittedName>
</protein>
<proteinExistence type="predicted"/>